<reference evidence="2" key="1">
    <citation type="submission" date="2019-03" db="EMBL/GenBank/DDBJ databases">
        <title>Improved annotation for the trematode Fasciola hepatica.</title>
        <authorList>
            <person name="Choi Y.-J."/>
            <person name="Martin J."/>
            <person name="Mitreva M."/>
        </authorList>
    </citation>
    <scope>NUCLEOTIDE SEQUENCE [LARGE SCALE GENOMIC DNA]</scope>
</reference>
<organism evidence="2 3">
    <name type="scientific">Fasciola hepatica</name>
    <name type="common">Liver fluke</name>
    <dbReference type="NCBI Taxonomy" id="6192"/>
    <lineage>
        <taxon>Eukaryota</taxon>
        <taxon>Metazoa</taxon>
        <taxon>Spiralia</taxon>
        <taxon>Lophotrochozoa</taxon>
        <taxon>Platyhelminthes</taxon>
        <taxon>Trematoda</taxon>
        <taxon>Digenea</taxon>
        <taxon>Plagiorchiida</taxon>
        <taxon>Echinostomata</taxon>
        <taxon>Echinostomatoidea</taxon>
        <taxon>Fasciolidae</taxon>
        <taxon>Fasciola</taxon>
    </lineage>
</organism>
<evidence type="ECO:0000313" key="3">
    <source>
        <dbReference type="Proteomes" id="UP000230066"/>
    </source>
</evidence>
<evidence type="ECO:0000256" key="1">
    <source>
        <dbReference type="SAM" id="MobiDB-lite"/>
    </source>
</evidence>
<feature type="region of interest" description="Disordered" evidence="1">
    <location>
        <begin position="84"/>
        <end position="111"/>
    </location>
</feature>
<proteinExistence type="predicted"/>
<feature type="compositionally biased region" description="Low complexity" evidence="1">
    <location>
        <begin position="223"/>
        <end position="232"/>
    </location>
</feature>
<name>A0A4E0R6S1_FASHE</name>
<comment type="caution">
    <text evidence="2">The sequence shown here is derived from an EMBL/GenBank/DDBJ whole genome shotgun (WGS) entry which is preliminary data.</text>
</comment>
<dbReference type="AlphaFoldDB" id="A0A4E0R6S1"/>
<protein>
    <submittedName>
        <fullName evidence="2">Uncharacterized protein</fullName>
    </submittedName>
</protein>
<dbReference type="Proteomes" id="UP000230066">
    <property type="component" value="Unassembled WGS sequence"/>
</dbReference>
<accession>A0A4E0R6S1</accession>
<feature type="region of interest" description="Disordered" evidence="1">
    <location>
        <begin position="223"/>
        <end position="244"/>
    </location>
</feature>
<feature type="compositionally biased region" description="Low complexity" evidence="1">
    <location>
        <begin position="84"/>
        <end position="93"/>
    </location>
</feature>
<keyword evidence="3" id="KW-1185">Reference proteome</keyword>
<dbReference type="EMBL" id="JXXN02003167">
    <property type="protein sequence ID" value="THD21884.1"/>
    <property type="molecule type" value="Genomic_DNA"/>
</dbReference>
<evidence type="ECO:0000313" key="2">
    <source>
        <dbReference type="EMBL" id="THD21884.1"/>
    </source>
</evidence>
<gene>
    <name evidence="2" type="ORF">D915_007279</name>
</gene>
<sequence length="244" mass="25641">MANGSDLTNGGFGSLDDCSLPLAVNNAPRCPPNVVYISTDFQLNSQQQQSSRLMYRGNLGFSGGDGPYSGVDQQTSPCIPPPTQQFRTQPRSQLPNPTAMLQPGTPSSTAVHQFQAAASAADLHPATAQNTGGCTGGPAGGTVSAVSTSGHIAHLPPGARMPFPGAMYQELLPACLHVFCSKFGMGSGHSFVPRSQRCCHDYNNVPTADQFVSYRRFGTLVETTPTSTSTNSAAGHQALQQRQQ</sequence>